<feature type="binding site" evidence="4">
    <location>
        <position position="59"/>
    </location>
    <ligand>
        <name>substrate</name>
    </ligand>
</feature>
<reference evidence="6 7" key="1">
    <citation type="submission" date="2015-11" db="EMBL/GenBank/DDBJ databases">
        <title>Description and complete genome sequence of a novel strain predominating in hypersaline microbial mats and representing a new family of the Bacteriodetes phylum.</title>
        <authorList>
            <person name="Spring S."/>
            <person name="Bunk B."/>
            <person name="Sproer C."/>
            <person name="Klenk H.-P."/>
        </authorList>
    </citation>
    <scope>NUCLEOTIDE SEQUENCE [LARGE SCALE GENOMIC DNA]</scope>
    <source>
        <strain evidence="6 7">L21-Spi-D4</strain>
    </source>
</reference>
<dbReference type="GO" id="GO:0005524">
    <property type="term" value="F:ATP binding"/>
    <property type="evidence" value="ECO:0007669"/>
    <property type="project" value="UniProtKB-KW"/>
</dbReference>
<proteinExistence type="inferred from homology"/>
<feature type="binding site" evidence="4">
    <location>
        <begin position="8"/>
        <end position="12"/>
    </location>
    <ligand>
        <name>ATP</name>
        <dbReference type="ChEBI" id="CHEBI:30616"/>
    </ligand>
</feature>
<dbReference type="GO" id="GO:0035999">
    <property type="term" value="P:tetrahydrofolate interconversion"/>
    <property type="evidence" value="ECO:0007669"/>
    <property type="project" value="TreeGrafter"/>
</dbReference>
<protein>
    <recommendedName>
        <fullName evidence="5">5-formyltetrahydrofolate cyclo-ligase</fullName>
        <ecNumber evidence="5">6.3.3.2</ecNumber>
    </recommendedName>
</protein>
<dbReference type="PANTHER" id="PTHR23407:SF1">
    <property type="entry name" value="5-FORMYLTETRAHYDROFOLATE CYCLO-LIGASE"/>
    <property type="match status" value="1"/>
</dbReference>
<keyword evidence="6" id="KW-0436">Ligase</keyword>
<keyword evidence="5" id="KW-0479">Metal-binding</keyword>
<evidence type="ECO:0000256" key="5">
    <source>
        <dbReference type="RuleBase" id="RU361279"/>
    </source>
</evidence>
<dbReference type="STRING" id="1307839.L21SP5_02321"/>
<dbReference type="NCBIfam" id="TIGR02727">
    <property type="entry name" value="MTHFS_bact"/>
    <property type="match status" value="1"/>
</dbReference>
<comment type="cofactor">
    <cofactor evidence="5">
        <name>Mg(2+)</name>
        <dbReference type="ChEBI" id="CHEBI:18420"/>
    </cofactor>
</comment>
<dbReference type="Pfam" id="PF01812">
    <property type="entry name" value="5-FTHF_cyc-lig"/>
    <property type="match status" value="1"/>
</dbReference>
<name>A0A0S2I0W6_9BACT</name>
<keyword evidence="7" id="KW-1185">Reference proteome</keyword>
<dbReference type="Gene3D" id="3.40.50.10420">
    <property type="entry name" value="NagB/RpiA/CoA transferase-like"/>
    <property type="match status" value="1"/>
</dbReference>
<dbReference type="GO" id="GO:0009396">
    <property type="term" value="P:folic acid-containing compound biosynthetic process"/>
    <property type="evidence" value="ECO:0007669"/>
    <property type="project" value="TreeGrafter"/>
</dbReference>
<dbReference type="EMBL" id="CP013118">
    <property type="protein sequence ID" value="ALO15953.1"/>
    <property type="molecule type" value="Genomic_DNA"/>
</dbReference>
<evidence type="ECO:0000256" key="2">
    <source>
        <dbReference type="ARBA" id="ARBA00022741"/>
    </source>
</evidence>
<dbReference type="EC" id="6.3.3.2" evidence="5"/>
<dbReference type="GO" id="GO:0030272">
    <property type="term" value="F:5-formyltetrahydrofolate cyclo-ligase activity"/>
    <property type="evidence" value="ECO:0007669"/>
    <property type="project" value="UniProtKB-EC"/>
</dbReference>
<dbReference type="PANTHER" id="PTHR23407">
    <property type="entry name" value="ATPASE INHIBITOR/5-FORMYLTETRAHYDROFOLATE CYCLO-LIGASE"/>
    <property type="match status" value="1"/>
</dbReference>
<dbReference type="RefSeq" id="WP_057953369.1">
    <property type="nucleotide sequence ID" value="NZ_CP013118.1"/>
</dbReference>
<dbReference type="AlphaFoldDB" id="A0A0S2I0W6"/>
<comment type="catalytic activity">
    <reaction evidence="5">
        <text>(6S)-5-formyl-5,6,7,8-tetrahydrofolate + ATP = (6R)-5,10-methenyltetrahydrofolate + ADP + phosphate</text>
        <dbReference type="Rhea" id="RHEA:10488"/>
        <dbReference type="ChEBI" id="CHEBI:30616"/>
        <dbReference type="ChEBI" id="CHEBI:43474"/>
        <dbReference type="ChEBI" id="CHEBI:57455"/>
        <dbReference type="ChEBI" id="CHEBI:57457"/>
        <dbReference type="ChEBI" id="CHEBI:456216"/>
        <dbReference type="EC" id="6.3.3.2"/>
    </reaction>
</comment>
<evidence type="ECO:0000256" key="1">
    <source>
        <dbReference type="ARBA" id="ARBA00010638"/>
    </source>
</evidence>
<dbReference type="OrthoDB" id="9801938at2"/>
<evidence type="ECO:0000256" key="4">
    <source>
        <dbReference type="PIRSR" id="PIRSR006806-1"/>
    </source>
</evidence>
<gene>
    <name evidence="6" type="ORF">L21SP5_02321</name>
</gene>
<feature type="binding site" evidence="4">
    <location>
        <begin position="133"/>
        <end position="141"/>
    </location>
    <ligand>
        <name>ATP</name>
        <dbReference type="ChEBI" id="CHEBI:30616"/>
    </ligand>
</feature>
<organism evidence="6 7">
    <name type="scientific">Salinivirga cyanobacteriivorans</name>
    <dbReference type="NCBI Taxonomy" id="1307839"/>
    <lineage>
        <taxon>Bacteria</taxon>
        <taxon>Pseudomonadati</taxon>
        <taxon>Bacteroidota</taxon>
        <taxon>Bacteroidia</taxon>
        <taxon>Bacteroidales</taxon>
        <taxon>Salinivirgaceae</taxon>
        <taxon>Salinivirga</taxon>
    </lineage>
</organism>
<keyword evidence="3 4" id="KW-0067">ATP-binding</keyword>
<dbReference type="InterPro" id="IPR037171">
    <property type="entry name" value="NagB/RpiA_transferase-like"/>
</dbReference>
<dbReference type="InterPro" id="IPR024185">
    <property type="entry name" value="FTHF_cligase-like_sf"/>
</dbReference>
<dbReference type="InterPro" id="IPR002698">
    <property type="entry name" value="FTHF_cligase"/>
</dbReference>
<keyword evidence="5" id="KW-0460">Magnesium</keyword>
<accession>A0A0S2I0W6</accession>
<dbReference type="KEGG" id="blq:L21SP5_02321"/>
<evidence type="ECO:0000313" key="7">
    <source>
        <dbReference type="Proteomes" id="UP000064893"/>
    </source>
</evidence>
<dbReference type="Proteomes" id="UP000064893">
    <property type="component" value="Chromosome"/>
</dbReference>
<dbReference type="GO" id="GO:0046872">
    <property type="term" value="F:metal ion binding"/>
    <property type="evidence" value="ECO:0007669"/>
    <property type="project" value="UniProtKB-KW"/>
</dbReference>
<dbReference type="PIRSF" id="PIRSF006806">
    <property type="entry name" value="FTHF_cligase"/>
    <property type="match status" value="1"/>
</dbReference>
<sequence length="189" mass="21682">MNNLYQRKKALRKKIKTRIASLSEASRFRQSEAVFGKLEQMQEFREARSIMLFWSFGREIFTHDFVKKSYLSKQVLLPVIDGADLLIKPFNGIENMKPEPHFGILEPQGEPISNAQPDIIVLPGLAFDANCNRLGRGRAFYDKLLNSTHINAVLMGVGFNEQIVDAVPVDNHDYQLDMVIIPEKTYKRQ</sequence>
<dbReference type="SUPFAM" id="SSF100950">
    <property type="entry name" value="NagB/RpiA/CoA transferase-like"/>
    <property type="match status" value="1"/>
</dbReference>
<evidence type="ECO:0000256" key="3">
    <source>
        <dbReference type="ARBA" id="ARBA00022840"/>
    </source>
</evidence>
<comment type="similarity">
    <text evidence="1 5">Belongs to the 5-formyltetrahydrofolate cyclo-ligase family.</text>
</comment>
<evidence type="ECO:0000313" key="6">
    <source>
        <dbReference type="EMBL" id="ALO15953.1"/>
    </source>
</evidence>
<keyword evidence="2 4" id="KW-0547">Nucleotide-binding</keyword>